<protein>
    <recommendedName>
        <fullName evidence="1">PRTase-CE domain-containing protein</fullName>
    </recommendedName>
</protein>
<dbReference type="AlphaFoldDB" id="A0A9D9NQP6"/>
<sequence>MYIDRYKYFRDTQLWPLSDNLNYEQWLANFCDDELEIAQRILDFFIYIPDSIINQMLSTVIGKCGYYFKRQRGAWTNNDYQNNCWYSFVPGEEQKPTDSGYVFNRKLRDKLEIPEKRIISFSDLLLILSQSTNQNVILVDDFVGSGHQTYVAWKLNKQDSNQTLEIISRTNNHKIVYAPL</sequence>
<reference evidence="2" key="2">
    <citation type="journal article" date="2021" name="PeerJ">
        <title>Extensive microbial diversity within the chicken gut microbiome revealed by metagenomics and culture.</title>
        <authorList>
            <person name="Gilroy R."/>
            <person name="Ravi A."/>
            <person name="Getino M."/>
            <person name="Pursley I."/>
            <person name="Horton D.L."/>
            <person name="Alikhan N.F."/>
            <person name="Baker D."/>
            <person name="Gharbi K."/>
            <person name="Hall N."/>
            <person name="Watson M."/>
            <person name="Adriaenssens E.M."/>
            <person name="Foster-Nyarko E."/>
            <person name="Jarju S."/>
            <person name="Secka A."/>
            <person name="Antonio M."/>
            <person name="Oren A."/>
            <person name="Chaudhuri R.R."/>
            <person name="La Ragione R."/>
            <person name="Hildebrand F."/>
            <person name="Pallen M.J."/>
        </authorList>
    </citation>
    <scope>NUCLEOTIDE SEQUENCE</scope>
    <source>
        <strain evidence="2">B3-2255</strain>
    </source>
</reference>
<organism evidence="2 3">
    <name type="scientific">Candidatus Merdivivens faecigallinarum</name>
    <dbReference type="NCBI Taxonomy" id="2840871"/>
    <lineage>
        <taxon>Bacteria</taxon>
        <taxon>Pseudomonadati</taxon>
        <taxon>Bacteroidota</taxon>
        <taxon>Bacteroidia</taxon>
        <taxon>Bacteroidales</taxon>
        <taxon>Muribaculaceae</taxon>
        <taxon>Muribaculaceae incertae sedis</taxon>
        <taxon>Candidatus Merdivivens</taxon>
    </lineage>
</organism>
<reference evidence="2" key="1">
    <citation type="submission" date="2020-10" db="EMBL/GenBank/DDBJ databases">
        <authorList>
            <person name="Gilroy R."/>
        </authorList>
    </citation>
    <scope>NUCLEOTIDE SEQUENCE</scope>
    <source>
        <strain evidence="2">B3-2255</strain>
    </source>
</reference>
<feature type="domain" description="PRTase-CE" evidence="1">
    <location>
        <begin position="24"/>
        <end position="180"/>
    </location>
</feature>
<comment type="caution">
    <text evidence="2">The sequence shown here is derived from an EMBL/GenBank/DDBJ whole genome shotgun (WGS) entry which is preliminary data.</text>
</comment>
<evidence type="ECO:0000313" key="2">
    <source>
        <dbReference type="EMBL" id="MBO8482240.1"/>
    </source>
</evidence>
<dbReference type="EMBL" id="JADILY010000145">
    <property type="protein sequence ID" value="MBO8482240.1"/>
    <property type="molecule type" value="Genomic_DNA"/>
</dbReference>
<evidence type="ECO:0000313" key="3">
    <source>
        <dbReference type="Proteomes" id="UP000823772"/>
    </source>
</evidence>
<dbReference type="Proteomes" id="UP000823772">
    <property type="component" value="Unassembled WGS sequence"/>
</dbReference>
<name>A0A9D9NQP6_9BACT</name>
<feature type="non-terminal residue" evidence="2">
    <location>
        <position position="180"/>
    </location>
</feature>
<gene>
    <name evidence="2" type="ORF">IAC87_06830</name>
</gene>
<evidence type="ECO:0000259" key="1">
    <source>
        <dbReference type="Pfam" id="PF24390"/>
    </source>
</evidence>
<accession>A0A9D9NQP6</accession>
<dbReference type="InterPro" id="IPR056920">
    <property type="entry name" value="PRTase-CE"/>
</dbReference>
<dbReference type="Pfam" id="PF24390">
    <property type="entry name" value="PRTase-CE"/>
    <property type="match status" value="1"/>
</dbReference>
<proteinExistence type="predicted"/>